<gene>
    <name evidence="8" type="ORF">GCM10023094_01200</name>
</gene>
<evidence type="ECO:0000256" key="4">
    <source>
        <dbReference type="ARBA" id="ARBA00022692"/>
    </source>
</evidence>
<evidence type="ECO:0000313" key="9">
    <source>
        <dbReference type="Proteomes" id="UP001501183"/>
    </source>
</evidence>
<feature type="transmembrane region" description="Helical" evidence="7">
    <location>
        <begin position="394"/>
        <end position="418"/>
    </location>
</feature>
<name>A0ABP8NU62_9NOCA</name>
<keyword evidence="9" id="KW-1185">Reference proteome</keyword>
<accession>A0ABP8NU62</accession>
<feature type="transmembrane region" description="Helical" evidence="7">
    <location>
        <begin position="151"/>
        <end position="171"/>
    </location>
</feature>
<dbReference type="PANTHER" id="PTHR30250">
    <property type="entry name" value="PST FAMILY PREDICTED COLANIC ACID TRANSPORTER"/>
    <property type="match status" value="1"/>
</dbReference>
<comment type="caution">
    <text evidence="8">The sequence shown here is derived from an EMBL/GenBank/DDBJ whole genome shotgun (WGS) entry which is preliminary data.</text>
</comment>
<evidence type="ECO:0000256" key="6">
    <source>
        <dbReference type="ARBA" id="ARBA00023136"/>
    </source>
</evidence>
<evidence type="ECO:0000256" key="2">
    <source>
        <dbReference type="ARBA" id="ARBA00007430"/>
    </source>
</evidence>
<organism evidence="8 9">
    <name type="scientific">Rhodococcus olei</name>
    <dbReference type="NCBI Taxonomy" id="2161675"/>
    <lineage>
        <taxon>Bacteria</taxon>
        <taxon>Bacillati</taxon>
        <taxon>Actinomycetota</taxon>
        <taxon>Actinomycetes</taxon>
        <taxon>Mycobacteriales</taxon>
        <taxon>Nocardiaceae</taxon>
        <taxon>Rhodococcus</taxon>
    </lineage>
</organism>
<dbReference type="EMBL" id="BAABFB010000007">
    <property type="protein sequence ID" value="GAA4471126.1"/>
    <property type="molecule type" value="Genomic_DNA"/>
</dbReference>
<dbReference type="Proteomes" id="UP001501183">
    <property type="component" value="Unassembled WGS sequence"/>
</dbReference>
<evidence type="ECO:0000256" key="5">
    <source>
        <dbReference type="ARBA" id="ARBA00022989"/>
    </source>
</evidence>
<comment type="subcellular location">
    <subcellularLocation>
        <location evidence="1">Cell membrane</location>
        <topology evidence="1">Multi-pass membrane protein</topology>
    </subcellularLocation>
</comment>
<feature type="transmembrane region" description="Helical" evidence="7">
    <location>
        <begin position="424"/>
        <end position="444"/>
    </location>
</feature>
<evidence type="ECO:0000256" key="3">
    <source>
        <dbReference type="ARBA" id="ARBA00022475"/>
    </source>
</evidence>
<protein>
    <submittedName>
        <fullName evidence="8">Lipopolysaccharide biosynthesis protein</fullName>
    </submittedName>
</protein>
<keyword evidence="4 7" id="KW-0812">Transmembrane</keyword>
<evidence type="ECO:0000256" key="7">
    <source>
        <dbReference type="SAM" id="Phobius"/>
    </source>
</evidence>
<feature type="transmembrane region" description="Helical" evidence="7">
    <location>
        <begin position="93"/>
        <end position="111"/>
    </location>
</feature>
<feature type="transmembrane region" description="Helical" evidence="7">
    <location>
        <begin position="302"/>
        <end position="320"/>
    </location>
</feature>
<feature type="transmembrane region" description="Helical" evidence="7">
    <location>
        <begin position="273"/>
        <end position="296"/>
    </location>
</feature>
<feature type="transmembrane region" description="Helical" evidence="7">
    <location>
        <begin position="22"/>
        <end position="40"/>
    </location>
</feature>
<feature type="transmembrane region" description="Helical" evidence="7">
    <location>
        <begin position="123"/>
        <end position="145"/>
    </location>
</feature>
<keyword evidence="3" id="KW-1003">Cell membrane</keyword>
<feature type="transmembrane region" description="Helical" evidence="7">
    <location>
        <begin position="61"/>
        <end position="87"/>
    </location>
</feature>
<sequence>MGREVSRTVFTIILARLVGPEAFGIVALGAVYIGIVALLLDQGFSSALIQRPTVEADMPGVVVTVNLAVGASLTVFTIAIAPAWAAFMSTPELALVLVALSPSLLVRAASITPRALLQRRMEFRAIGIADVVAAMTGGALGVAVALAGASYWALVVQVVCTDVVLLVILLAVGAGRRPNLRWRRLREIASFSWRAFAAGLLINSVSRNIDNLLVGRFQGPQALAYYGLAYRLLLLPVQLATTTVGTVLFPAFSRLADNLAALRIDMTRATRALAVLALPVMALVAAAAPQLVLLLFGNQWAPAIPIVQVLAMAGAVQAIYQPSTMPLVLGLGHARLNLRYAWLTTIVTTVGIVSGLPFSPLGVAIGYSVATGMLLPVEWFIRGSLLRMTLRSQLASLAPGAHVAVWVAAAYLVVAVVIPGRELVVLLLGGLAGVAAGIAVLRLVHRALLVELAYMIKRILGRGERNEYHSEAPTTRA</sequence>
<comment type="similarity">
    <text evidence="2">Belongs to the polysaccharide synthase family.</text>
</comment>
<dbReference type="Pfam" id="PF13440">
    <property type="entry name" value="Polysacc_synt_3"/>
    <property type="match status" value="1"/>
</dbReference>
<feature type="transmembrane region" description="Helical" evidence="7">
    <location>
        <begin position="340"/>
        <end position="358"/>
    </location>
</feature>
<dbReference type="InterPro" id="IPR050833">
    <property type="entry name" value="Poly_Biosynth_Transport"/>
</dbReference>
<keyword evidence="5 7" id="KW-1133">Transmembrane helix</keyword>
<evidence type="ECO:0000313" key="8">
    <source>
        <dbReference type="EMBL" id="GAA4471126.1"/>
    </source>
</evidence>
<reference evidence="9" key="1">
    <citation type="journal article" date="2019" name="Int. J. Syst. Evol. Microbiol.">
        <title>The Global Catalogue of Microorganisms (GCM) 10K type strain sequencing project: providing services to taxonomists for standard genome sequencing and annotation.</title>
        <authorList>
            <consortium name="The Broad Institute Genomics Platform"/>
            <consortium name="The Broad Institute Genome Sequencing Center for Infectious Disease"/>
            <person name="Wu L."/>
            <person name="Ma J."/>
        </authorList>
    </citation>
    <scope>NUCLEOTIDE SEQUENCE [LARGE SCALE GENOMIC DNA]</scope>
    <source>
        <strain evidence="9">JCM 32206</strain>
    </source>
</reference>
<keyword evidence="6 7" id="KW-0472">Membrane</keyword>
<proteinExistence type="inferred from homology"/>
<dbReference type="PANTHER" id="PTHR30250:SF10">
    <property type="entry name" value="LIPOPOLYSACCHARIDE BIOSYNTHESIS PROTEIN WZXC"/>
    <property type="match status" value="1"/>
</dbReference>
<evidence type="ECO:0000256" key="1">
    <source>
        <dbReference type="ARBA" id="ARBA00004651"/>
    </source>
</evidence>
<dbReference type="CDD" id="cd13127">
    <property type="entry name" value="MATE_tuaB_like"/>
    <property type="match status" value="1"/>
</dbReference>
<feature type="transmembrane region" description="Helical" evidence="7">
    <location>
        <begin position="364"/>
        <end position="382"/>
    </location>
</feature>